<proteinExistence type="predicted"/>
<dbReference type="EMBL" id="JAAGMQ010000447">
    <property type="protein sequence ID" value="NEC34551.1"/>
    <property type="molecule type" value="Genomic_DNA"/>
</dbReference>
<evidence type="ECO:0000313" key="2">
    <source>
        <dbReference type="EMBL" id="NEC34551.1"/>
    </source>
</evidence>
<accession>A0A6G3TEV6</accession>
<feature type="region of interest" description="Disordered" evidence="1">
    <location>
        <begin position="1"/>
        <end position="21"/>
    </location>
</feature>
<dbReference type="Proteomes" id="UP000475666">
    <property type="component" value="Unassembled WGS sequence"/>
</dbReference>
<evidence type="ECO:0000256" key="1">
    <source>
        <dbReference type="SAM" id="MobiDB-lite"/>
    </source>
</evidence>
<organism evidence="2 3">
    <name type="scientific">Streptomyces rubrogriseus</name>
    <dbReference type="NCBI Taxonomy" id="194673"/>
    <lineage>
        <taxon>Bacteria</taxon>
        <taxon>Bacillati</taxon>
        <taxon>Actinomycetota</taxon>
        <taxon>Actinomycetes</taxon>
        <taxon>Kitasatosporales</taxon>
        <taxon>Streptomycetaceae</taxon>
        <taxon>Streptomyces</taxon>
        <taxon>Streptomyces violaceoruber group</taxon>
    </lineage>
</organism>
<protein>
    <submittedName>
        <fullName evidence="2">ATP-binding protein</fullName>
    </submittedName>
</protein>
<sequence length="174" mass="18395">MTSPTPRRPSPGEDRGTAETPLLALPPCAGAPPGSPLVRSFTTHLPGDTRALYLSRVWTRRIVTVLCWHGNVLVAVEAVARLVDNGVRHGVPSSVPSSEVQLTLSIATDETGSLVIDVADLNPAFPDFDAAVRGERGRGLWQVASLGAKVTRFLPHEGRGKTVRAVLAPGPVDV</sequence>
<name>A0A6G3TEV6_9ACTN</name>
<comment type="caution">
    <text evidence="2">The sequence shown here is derived from an EMBL/GenBank/DDBJ whole genome shotgun (WGS) entry which is preliminary data.</text>
</comment>
<dbReference type="RefSeq" id="WP_164274661.1">
    <property type="nucleotide sequence ID" value="NZ_JAAGMQ010000447.1"/>
</dbReference>
<keyword evidence="2" id="KW-0067">ATP-binding</keyword>
<dbReference type="GO" id="GO:0005524">
    <property type="term" value="F:ATP binding"/>
    <property type="evidence" value="ECO:0007669"/>
    <property type="project" value="UniProtKB-KW"/>
</dbReference>
<keyword evidence="2" id="KW-0547">Nucleotide-binding</keyword>
<dbReference type="InterPro" id="IPR036890">
    <property type="entry name" value="HATPase_C_sf"/>
</dbReference>
<dbReference type="SUPFAM" id="SSF55874">
    <property type="entry name" value="ATPase domain of HSP90 chaperone/DNA topoisomerase II/histidine kinase"/>
    <property type="match status" value="1"/>
</dbReference>
<dbReference type="Gene3D" id="3.30.565.10">
    <property type="entry name" value="Histidine kinase-like ATPase, C-terminal domain"/>
    <property type="match status" value="1"/>
</dbReference>
<dbReference type="AlphaFoldDB" id="A0A6G3TEV6"/>
<evidence type="ECO:0000313" key="3">
    <source>
        <dbReference type="Proteomes" id="UP000475666"/>
    </source>
</evidence>
<reference evidence="2 3" key="1">
    <citation type="submission" date="2020-01" db="EMBL/GenBank/DDBJ databases">
        <title>Insect and environment-associated Actinomycetes.</title>
        <authorList>
            <person name="Currrie C."/>
            <person name="Chevrette M."/>
            <person name="Carlson C."/>
            <person name="Stubbendieck R."/>
            <person name="Wendt-Pienkowski E."/>
        </authorList>
    </citation>
    <scope>NUCLEOTIDE SEQUENCE [LARGE SCALE GENOMIC DNA]</scope>
    <source>
        <strain evidence="2 3">SID7739</strain>
    </source>
</reference>
<gene>
    <name evidence="2" type="ORF">G3I66_15390</name>
</gene>